<keyword evidence="4" id="KW-1185">Reference proteome</keyword>
<protein>
    <recommendedName>
        <fullName evidence="2">LiaF transmembrane domain-containing protein</fullName>
    </recommendedName>
</protein>
<evidence type="ECO:0000313" key="3">
    <source>
        <dbReference type="EMBL" id="RIH93757.1"/>
    </source>
</evidence>
<comment type="caution">
    <text evidence="3">The sequence shown here is derived from an EMBL/GenBank/DDBJ whole genome shotgun (WGS) entry which is preliminary data.</text>
</comment>
<dbReference type="RefSeq" id="WP_147021085.1">
    <property type="nucleotide sequence ID" value="NZ_BJXM01000002.1"/>
</dbReference>
<reference evidence="3 4" key="1">
    <citation type="submission" date="2018-08" db="EMBL/GenBank/DDBJ databases">
        <title>Meiothermus granaticius genome AF-68 sequencing project.</title>
        <authorList>
            <person name="Da Costa M.S."/>
            <person name="Albuquerque L."/>
            <person name="Raposo P."/>
            <person name="Froufe H.J.C."/>
            <person name="Barroso C.S."/>
            <person name="Egas C."/>
        </authorList>
    </citation>
    <scope>NUCLEOTIDE SEQUENCE [LARGE SCALE GENOMIC DNA]</scope>
    <source>
        <strain evidence="3 4">AF-68</strain>
    </source>
</reference>
<dbReference type="InterPro" id="IPR054331">
    <property type="entry name" value="LiaF_TM"/>
</dbReference>
<evidence type="ECO:0000313" key="4">
    <source>
        <dbReference type="Proteomes" id="UP000266178"/>
    </source>
</evidence>
<feature type="transmembrane region" description="Helical" evidence="1">
    <location>
        <begin position="90"/>
        <end position="107"/>
    </location>
</feature>
<keyword evidence="1" id="KW-0812">Transmembrane</keyword>
<feature type="transmembrane region" description="Helical" evidence="1">
    <location>
        <begin position="7"/>
        <end position="27"/>
    </location>
</feature>
<name>A0A399FAU6_9DEIN</name>
<dbReference type="Pfam" id="PF22570">
    <property type="entry name" value="LiaF-TM"/>
    <property type="match status" value="1"/>
</dbReference>
<sequence>MKTQRAGSMIGGMVLVALGGVFLIQNLTGLDLGNWWALFLLGPGVLALARAYGFFEADQGFSGRALAAAVGGGVLTLLGASFLFNLALAGVWPLILIGLGLAAMVRPHSPRA</sequence>
<keyword evidence="1" id="KW-0472">Membrane</keyword>
<accession>A0A399FAU6</accession>
<feature type="transmembrane region" description="Helical" evidence="1">
    <location>
        <begin position="33"/>
        <end position="53"/>
    </location>
</feature>
<organism evidence="3 4">
    <name type="scientific">Meiothermus granaticius NBRC 107808</name>
    <dbReference type="NCBI Taxonomy" id="1227551"/>
    <lineage>
        <taxon>Bacteria</taxon>
        <taxon>Thermotogati</taxon>
        <taxon>Deinococcota</taxon>
        <taxon>Deinococci</taxon>
        <taxon>Thermales</taxon>
        <taxon>Thermaceae</taxon>
        <taxon>Meiothermus</taxon>
    </lineage>
</organism>
<dbReference type="AlphaFoldDB" id="A0A399FAU6"/>
<gene>
    <name evidence="3" type="ORF">Mgrana_00340</name>
</gene>
<dbReference type="EMBL" id="QWLB01000003">
    <property type="protein sequence ID" value="RIH93757.1"/>
    <property type="molecule type" value="Genomic_DNA"/>
</dbReference>
<keyword evidence="1" id="KW-1133">Transmembrane helix</keyword>
<proteinExistence type="predicted"/>
<evidence type="ECO:0000259" key="2">
    <source>
        <dbReference type="Pfam" id="PF22570"/>
    </source>
</evidence>
<evidence type="ECO:0000256" key="1">
    <source>
        <dbReference type="SAM" id="Phobius"/>
    </source>
</evidence>
<feature type="transmembrane region" description="Helical" evidence="1">
    <location>
        <begin position="65"/>
        <end position="84"/>
    </location>
</feature>
<dbReference type="Proteomes" id="UP000266178">
    <property type="component" value="Unassembled WGS sequence"/>
</dbReference>
<feature type="domain" description="LiaF transmembrane" evidence="2">
    <location>
        <begin position="11"/>
        <end position="108"/>
    </location>
</feature>